<evidence type="ECO:0000256" key="1">
    <source>
        <dbReference type="SAM" id="Phobius"/>
    </source>
</evidence>
<dbReference type="PANTHER" id="PTHR10504">
    <property type="entry name" value="BACTERICIDAL PERMEABILITY-INCREASING BPI PROTEIN-RELATED"/>
    <property type="match status" value="1"/>
</dbReference>
<protein>
    <submittedName>
        <fullName evidence="3">Bactericidal permeability increasing protein-like</fullName>
    </submittedName>
</protein>
<dbReference type="InterPro" id="IPR032942">
    <property type="entry name" value="BPI/LBP/Plunc"/>
</dbReference>
<keyword evidence="1" id="KW-1133">Transmembrane helix</keyword>
<dbReference type="SUPFAM" id="SSF55394">
    <property type="entry name" value="Bactericidal permeability-increasing protein, BPI"/>
    <property type="match status" value="1"/>
</dbReference>
<dbReference type="Gene3D" id="3.15.10.10">
    <property type="entry name" value="Bactericidal permeability-increasing protein, domain 1"/>
    <property type="match status" value="1"/>
</dbReference>
<accession>A0A2P6NAV6</accession>
<dbReference type="EMBL" id="MDYQ01000130">
    <property type="protein sequence ID" value="PRP81085.1"/>
    <property type="molecule type" value="Genomic_DNA"/>
</dbReference>
<dbReference type="GO" id="GO:0008289">
    <property type="term" value="F:lipid binding"/>
    <property type="evidence" value="ECO:0007669"/>
    <property type="project" value="InterPro"/>
</dbReference>
<dbReference type="Pfam" id="PF01273">
    <property type="entry name" value="LBP_BPI_CETP"/>
    <property type="match status" value="1"/>
</dbReference>
<evidence type="ECO:0000313" key="3">
    <source>
        <dbReference type="EMBL" id="PRP81085.1"/>
    </source>
</evidence>
<gene>
    <name evidence="3" type="ORF">PROFUN_11199</name>
</gene>
<proteinExistence type="predicted"/>
<evidence type="ECO:0000259" key="2">
    <source>
        <dbReference type="Pfam" id="PF01273"/>
    </source>
</evidence>
<name>A0A2P6NAV6_9EUKA</name>
<dbReference type="InParanoid" id="A0A2P6NAV6"/>
<keyword evidence="1" id="KW-0812">Transmembrane</keyword>
<feature type="domain" description="Lipid-binding serum glycoprotein N-terminal" evidence="2">
    <location>
        <begin position="101"/>
        <end position="236"/>
    </location>
</feature>
<dbReference type="InterPro" id="IPR017942">
    <property type="entry name" value="Lipid-bd_serum_glycop_N"/>
</dbReference>
<keyword evidence="4" id="KW-1185">Reference proteome</keyword>
<comment type="caution">
    <text evidence="3">The sequence shown here is derived from an EMBL/GenBank/DDBJ whole genome shotgun (WGS) entry which is preliminary data.</text>
</comment>
<dbReference type="InterPro" id="IPR017943">
    <property type="entry name" value="Bactericidal_perm-incr_a/b_dom"/>
</dbReference>
<keyword evidence="1" id="KW-0472">Membrane</keyword>
<feature type="transmembrane region" description="Helical" evidence="1">
    <location>
        <begin position="53"/>
        <end position="73"/>
    </location>
</feature>
<dbReference type="OrthoDB" id="10255543at2759"/>
<sequence length="239" mass="26142">MLVAAVGSGVWMMFRGIRPLFKLIFKLNSGFPLPFSYRLSVVSSRDKQTKMRTSVFITLSCVLLAAAFTPAPVRPCVSHKPFRLSAQEALPGFSTAFSENGLDYFTKVGLELLSQKLKNLTIPSISGIASVTIVGDIQYNITQLNLGELDFSNSQLDIVPGVGLSVTVKRALSSGSFNWHWEEQSWPHIHGTGTADFTFVLSLNMQLAFSAVDDHLQLKTVSPTVSIDDLEISTSGINR</sequence>
<feature type="transmembrane region" description="Helical" evidence="1">
    <location>
        <begin position="20"/>
        <end position="41"/>
    </location>
</feature>
<dbReference type="PANTHER" id="PTHR10504:SF131">
    <property type="entry name" value="BPI2 DOMAIN-CONTAINING PROTEIN"/>
    <property type="match status" value="1"/>
</dbReference>
<dbReference type="Proteomes" id="UP000241769">
    <property type="component" value="Unassembled WGS sequence"/>
</dbReference>
<dbReference type="GO" id="GO:0005615">
    <property type="term" value="C:extracellular space"/>
    <property type="evidence" value="ECO:0007669"/>
    <property type="project" value="TreeGrafter"/>
</dbReference>
<organism evidence="3 4">
    <name type="scientific">Planoprotostelium fungivorum</name>
    <dbReference type="NCBI Taxonomy" id="1890364"/>
    <lineage>
        <taxon>Eukaryota</taxon>
        <taxon>Amoebozoa</taxon>
        <taxon>Evosea</taxon>
        <taxon>Variosea</taxon>
        <taxon>Cavosteliida</taxon>
        <taxon>Cavosteliaceae</taxon>
        <taxon>Planoprotostelium</taxon>
    </lineage>
</organism>
<evidence type="ECO:0000313" key="4">
    <source>
        <dbReference type="Proteomes" id="UP000241769"/>
    </source>
</evidence>
<reference evidence="3 4" key="1">
    <citation type="journal article" date="2018" name="Genome Biol. Evol.">
        <title>Multiple Roots of Fruiting Body Formation in Amoebozoa.</title>
        <authorList>
            <person name="Hillmann F."/>
            <person name="Forbes G."/>
            <person name="Novohradska S."/>
            <person name="Ferling I."/>
            <person name="Riege K."/>
            <person name="Groth M."/>
            <person name="Westermann M."/>
            <person name="Marz M."/>
            <person name="Spaller T."/>
            <person name="Winckler T."/>
            <person name="Schaap P."/>
            <person name="Glockner G."/>
        </authorList>
    </citation>
    <scope>NUCLEOTIDE SEQUENCE [LARGE SCALE GENOMIC DNA]</scope>
    <source>
        <strain evidence="3 4">Jena</strain>
    </source>
</reference>
<dbReference type="AlphaFoldDB" id="A0A2P6NAV6"/>